<reference evidence="3" key="2">
    <citation type="submission" date="2015-01" db="EMBL/GenBank/DDBJ databases">
        <title>Evolutionary Origins and Diversification of the Mycorrhizal Mutualists.</title>
        <authorList>
            <consortium name="DOE Joint Genome Institute"/>
            <consortium name="Mycorrhizal Genomics Consortium"/>
            <person name="Kohler A."/>
            <person name="Kuo A."/>
            <person name="Nagy L.G."/>
            <person name="Floudas D."/>
            <person name="Copeland A."/>
            <person name="Barry K.W."/>
            <person name="Cichocki N."/>
            <person name="Veneault-Fourrey C."/>
            <person name="LaButti K."/>
            <person name="Lindquist E.A."/>
            <person name="Lipzen A."/>
            <person name="Lundell T."/>
            <person name="Morin E."/>
            <person name="Murat C."/>
            <person name="Riley R."/>
            <person name="Ohm R."/>
            <person name="Sun H."/>
            <person name="Tunlid A."/>
            <person name="Henrissat B."/>
            <person name="Grigoriev I.V."/>
            <person name="Hibbett D.S."/>
            <person name="Martin F."/>
        </authorList>
    </citation>
    <scope>NUCLEOTIDE SEQUENCE [LARGE SCALE GENOMIC DNA]</scope>
    <source>
        <strain evidence="3">ATCC 200175</strain>
    </source>
</reference>
<proteinExistence type="predicted"/>
<evidence type="ECO:0000313" key="2">
    <source>
        <dbReference type="EMBL" id="KIJ15691.1"/>
    </source>
</evidence>
<gene>
    <name evidence="2" type="ORF">PAXINDRAFT_11291</name>
</gene>
<sequence length="225" mass="25151">MVNICADGESITPLAIYKGQAFATNWHQDNELKASVAHSRKGWTDGVIGRLWIQDFDEKTQAKANGRARILLVDGHNSHYTKDFLDYTRAHKIHVLYYPAHATHIYQGLDVAIFGALKNRWSEEQDQYESLKCQKVVKANFIMIYGRAHRAVLIPENIHSAFEAMGVWPFNPHVVTAEMMAPSLGMSAQNQSPLPQASPVRCVRPSCPDRATGSDVCEGCNVFVP</sequence>
<keyword evidence="3" id="KW-1185">Reference proteome</keyword>
<evidence type="ECO:0000259" key="1">
    <source>
        <dbReference type="Pfam" id="PF03184"/>
    </source>
</evidence>
<dbReference type="Proteomes" id="UP000053647">
    <property type="component" value="Unassembled WGS sequence"/>
</dbReference>
<feature type="domain" description="DDE-1" evidence="1">
    <location>
        <begin position="4"/>
        <end position="162"/>
    </location>
</feature>
<dbReference type="AlphaFoldDB" id="A0A0C9U9S4"/>
<dbReference type="Pfam" id="PF03184">
    <property type="entry name" value="DDE_1"/>
    <property type="match status" value="1"/>
</dbReference>
<dbReference type="OrthoDB" id="3238847at2759"/>
<dbReference type="HOGENOM" id="CLU_013929_2_2_1"/>
<protein>
    <submittedName>
        <fullName evidence="2">Unplaced genomic scaffold PAXINscaffold_13, whole genome shotgun sequence</fullName>
    </submittedName>
</protein>
<dbReference type="GO" id="GO:0003676">
    <property type="term" value="F:nucleic acid binding"/>
    <property type="evidence" value="ECO:0007669"/>
    <property type="project" value="InterPro"/>
</dbReference>
<organism evidence="2 3">
    <name type="scientific">Paxillus involutus ATCC 200175</name>
    <dbReference type="NCBI Taxonomy" id="664439"/>
    <lineage>
        <taxon>Eukaryota</taxon>
        <taxon>Fungi</taxon>
        <taxon>Dikarya</taxon>
        <taxon>Basidiomycota</taxon>
        <taxon>Agaricomycotina</taxon>
        <taxon>Agaricomycetes</taxon>
        <taxon>Agaricomycetidae</taxon>
        <taxon>Boletales</taxon>
        <taxon>Paxilineae</taxon>
        <taxon>Paxillaceae</taxon>
        <taxon>Paxillus</taxon>
    </lineage>
</organism>
<dbReference type="InterPro" id="IPR004875">
    <property type="entry name" value="DDE_SF_endonuclease_dom"/>
</dbReference>
<accession>A0A0C9U9S4</accession>
<dbReference type="EMBL" id="KN819335">
    <property type="protein sequence ID" value="KIJ15691.1"/>
    <property type="molecule type" value="Genomic_DNA"/>
</dbReference>
<evidence type="ECO:0000313" key="3">
    <source>
        <dbReference type="Proteomes" id="UP000053647"/>
    </source>
</evidence>
<name>A0A0C9U9S4_PAXIN</name>
<reference evidence="2 3" key="1">
    <citation type="submission" date="2014-06" db="EMBL/GenBank/DDBJ databases">
        <authorList>
            <consortium name="DOE Joint Genome Institute"/>
            <person name="Kuo A."/>
            <person name="Kohler A."/>
            <person name="Nagy L.G."/>
            <person name="Floudas D."/>
            <person name="Copeland A."/>
            <person name="Barry K.W."/>
            <person name="Cichocki N."/>
            <person name="Veneault-Fourrey C."/>
            <person name="LaButti K."/>
            <person name="Lindquist E.A."/>
            <person name="Lipzen A."/>
            <person name="Lundell T."/>
            <person name="Morin E."/>
            <person name="Murat C."/>
            <person name="Sun H."/>
            <person name="Tunlid A."/>
            <person name="Henrissat B."/>
            <person name="Grigoriev I.V."/>
            <person name="Hibbett D.S."/>
            <person name="Martin F."/>
            <person name="Nordberg H.P."/>
            <person name="Cantor M.N."/>
            <person name="Hua S.X."/>
        </authorList>
    </citation>
    <scope>NUCLEOTIDE SEQUENCE [LARGE SCALE GENOMIC DNA]</scope>
    <source>
        <strain evidence="2 3">ATCC 200175</strain>
    </source>
</reference>